<accession>A0A348B2V8</accession>
<evidence type="ECO:0000313" key="4">
    <source>
        <dbReference type="Proteomes" id="UP000276741"/>
    </source>
</evidence>
<sequence length="221" mass="23980">MKVLWLRPEGREIPSIDGIEAISLPVIELRCLPYSASELSYFEAVAFTSVNAVRCFRDRSLLQGKRIYAVGPATAKELGMDSVRVPSEYTTLAMVRTAVSDGVRSLIAFRSSTASDSLVRELAGKVNYVEVKNYTVVVLSEGVEAAKRVLASGEVDAVVLTSSTIASLVADSIPNGTAVISIGPETSKVLTSRGLTFLEAKEHDVQGLRRVLEEMRKWRTG</sequence>
<reference evidence="2" key="3">
    <citation type="journal article" date="2019" name="BMC Res. Notes">
        <title>Complete genome sequence of the Sulfodiicoccus acidiphilus strain HS-1T, the first crenarchaeon that lacks polB3, isolated from an acidic hot spring in Ohwaku-dani, Hakone, Japan.</title>
        <authorList>
            <person name="Sakai H.D."/>
            <person name="Kurosawa N."/>
        </authorList>
    </citation>
    <scope>NUCLEOTIDE SEQUENCE</scope>
    <source>
        <strain evidence="2">HS-1</strain>
    </source>
</reference>
<feature type="domain" description="Tetrapyrrole biosynthesis uroporphyrinogen III synthase" evidence="1">
    <location>
        <begin position="18"/>
        <end position="208"/>
    </location>
</feature>
<dbReference type="KEGG" id="sacd:HS1genome_0899"/>
<gene>
    <name evidence="3" type="ORF">GCM10007116_09700</name>
    <name evidence="2" type="ORF">HS1genome_0899</name>
</gene>
<reference evidence="3" key="4">
    <citation type="submission" date="2020-09" db="EMBL/GenBank/DDBJ databases">
        <authorList>
            <person name="Sun Q."/>
            <person name="Ohkuma M."/>
        </authorList>
    </citation>
    <scope>NUCLEOTIDE SEQUENCE</scope>
    <source>
        <strain evidence="3">JCM 31740</strain>
    </source>
</reference>
<dbReference type="SUPFAM" id="SSF69618">
    <property type="entry name" value="HemD-like"/>
    <property type="match status" value="1"/>
</dbReference>
<evidence type="ECO:0000313" key="3">
    <source>
        <dbReference type="EMBL" id="GGT94023.1"/>
    </source>
</evidence>
<dbReference type="GO" id="GO:0004852">
    <property type="term" value="F:uroporphyrinogen-III synthase activity"/>
    <property type="evidence" value="ECO:0007669"/>
    <property type="project" value="InterPro"/>
</dbReference>
<dbReference type="InterPro" id="IPR003754">
    <property type="entry name" value="4pyrrol_synth_uPrphyn_synth"/>
</dbReference>
<dbReference type="Proteomes" id="UP000276741">
    <property type="component" value="Chromosome"/>
</dbReference>
<evidence type="ECO:0000313" key="2">
    <source>
        <dbReference type="EMBL" id="BBD72510.1"/>
    </source>
</evidence>
<dbReference type="Pfam" id="PF02602">
    <property type="entry name" value="HEM4"/>
    <property type="match status" value="1"/>
</dbReference>
<dbReference type="GeneID" id="38666406"/>
<dbReference type="Gene3D" id="3.40.50.10090">
    <property type="match status" value="2"/>
</dbReference>
<dbReference type="InterPro" id="IPR036108">
    <property type="entry name" value="4pyrrol_syn_uPrphyn_synt_sf"/>
</dbReference>
<organism evidence="2 4">
    <name type="scientific">Sulfodiicoccus acidiphilus</name>
    <dbReference type="NCBI Taxonomy" id="1670455"/>
    <lineage>
        <taxon>Archaea</taxon>
        <taxon>Thermoproteota</taxon>
        <taxon>Thermoprotei</taxon>
        <taxon>Sulfolobales</taxon>
        <taxon>Sulfolobaceae</taxon>
        <taxon>Sulfodiicoccus</taxon>
    </lineage>
</organism>
<dbReference type="CDD" id="cd06578">
    <property type="entry name" value="HemD"/>
    <property type="match status" value="1"/>
</dbReference>
<dbReference type="OrthoDB" id="36223at2157"/>
<dbReference type="Proteomes" id="UP000616143">
    <property type="component" value="Unassembled WGS sequence"/>
</dbReference>
<protein>
    <recommendedName>
        <fullName evidence="1">Tetrapyrrole biosynthesis uroporphyrinogen III synthase domain-containing protein</fullName>
    </recommendedName>
</protein>
<dbReference type="EMBL" id="AP018553">
    <property type="protein sequence ID" value="BBD72510.1"/>
    <property type="molecule type" value="Genomic_DNA"/>
</dbReference>
<evidence type="ECO:0000259" key="1">
    <source>
        <dbReference type="Pfam" id="PF02602"/>
    </source>
</evidence>
<dbReference type="EMBL" id="BMQS01000007">
    <property type="protein sequence ID" value="GGT94023.1"/>
    <property type="molecule type" value="Genomic_DNA"/>
</dbReference>
<name>A0A348B2V8_9CREN</name>
<proteinExistence type="predicted"/>
<dbReference type="GO" id="GO:0033014">
    <property type="term" value="P:tetrapyrrole biosynthetic process"/>
    <property type="evidence" value="ECO:0007669"/>
    <property type="project" value="InterPro"/>
</dbReference>
<keyword evidence="4" id="KW-1185">Reference proteome</keyword>
<reference evidence="3" key="1">
    <citation type="journal article" date="2014" name="Int. J. Syst. Evol. Microbiol.">
        <title>Complete genome sequence of Corynebacterium casei LMG S-19264T (=DSM 44701T), isolated from a smear-ripened cheese.</title>
        <authorList>
            <consortium name="US DOE Joint Genome Institute (JGI-PGF)"/>
            <person name="Walter F."/>
            <person name="Albersmeier A."/>
            <person name="Kalinowski J."/>
            <person name="Ruckert C."/>
        </authorList>
    </citation>
    <scope>NUCLEOTIDE SEQUENCE</scope>
    <source>
        <strain evidence="3">JCM 31740</strain>
    </source>
</reference>
<dbReference type="AlphaFoldDB" id="A0A348B2V8"/>
<reference evidence="4" key="2">
    <citation type="submission" date="2018-04" db="EMBL/GenBank/DDBJ databases">
        <title>Complete genome sequence of Sulfodiicoccus acidiphilus strain HS-1.</title>
        <authorList>
            <person name="Sakai H.D."/>
            <person name="Kurosawa N."/>
        </authorList>
    </citation>
    <scope>NUCLEOTIDE SEQUENCE [LARGE SCALE GENOMIC DNA]</scope>
    <source>
        <strain evidence="4">HS-1</strain>
    </source>
</reference>
<dbReference type="RefSeq" id="WP_126449806.1">
    <property type="nucleotide sequence ID" value="NZ_AP018553.1"/>
</dbReference>